<comment type="caution">
    <text evidence="1">The sequence shown here is derived from an EMBL/GenBank/DDBJ whole genome shotgun (WGS) entry which is preliminary data.</text>
</comment>
<protein>
    <submittedName>
        <fullName evidence="1">Uncharacterized protein</fullName>
    </submittedName>
</protein>
<gene>
    <name evidence="1" type="ORF">F4Y60_01290</name>
</gene>
<dbReference type="AlphaFoldDB" id="A0A6B0XYP8"/>
<evidence type="ECO:0000313" key="1">
    <source>
        <dbReference type="EMBL" id="MXY32729.1"/>
    </source>
</evidence>
<reference evidence="1" key="1">
    <citation type="submission" date="2019-09" db="EMBL/GenBank/DDBJ databases">
        <title>Characterisation of the sponge microbiome using genome-centric metagenomics.</title>
        <authorList>
            <person name="Engelberts J.P."/>
            <person name="Robbins S.J."/>
            <person name="De Goeij J.M."/>
            <person name="Aranda M."/>
            <person name="Bell S.C."/>
            <person name="Webster N.S."/>
        </authorList>
    </citation>
    <scope>NUCLEOTIDE SEQUENCE</scope>
    <source>
        <strain evidence="1">SB0664_bin_43</strain>
    </source>
</reference>
<sequence>MDASADTVGAGPANAVDGSSQRAYDNVMTVLGAGALIEAERMKAADAVKAIMDIDTSTMSDAEKARIADILENAEEDLADIVAIQEAAGAGSLAKAVADVKSGSGRDDSDAKIAQAKADAVATAVDTAIAAVIADLPGSTAAATVAHDAVTMTAHPGMTFEQITGSARMSATMIGDFTAVGGTTALTSTDLTAVAQNGVQAAAYKGIPGDLFCFSVTCSANVDTGAVTGDLKFAPDDPGAYYVMASAGADYTPLLNVASYGYWLTDADAIMLRADSPSTGLIYARDADATSDVEASYSGMAGGFSERTVGTGADALQSSGEFTANVTLNATFAAAAYDINGSISGFAGGSHVNPDWYVRLDEQNGATGDITDGAVTSASMPGKEDATAGAWTATGYGASGERPSGFVGTFHATFDDGTAAGVYQAD</sequence>
<dbReference type="EMBL" id="VXRY01000054">
    <property type="protein sequence ID" value="MXY32729.1"/>
    <property type="molecule type" value="Genomic_DNA"/>
</dbReference>
<accession>A0A6B0XYP8</accession>
<organism evidence="1">
    <name type="scientific">Boseongicola sp. SB0664_bin_43</name>
    <dbReference type="NCBI Taxonomy" id="2604844"/>
    <lineage>
        <taxon>Bacteria</taxon>
        <taxon>Pseudomonadati</taxon>
        <taxon>Pseudomonadota</taxon>
        <taxon>Alphaproteobacteria</taxon>
        <taxon>Rhodobacterales</taxon>
        <taxon>Paracoccaceae</taxon>
        <taxon>Boseongicola</taxon>
    </lineage>
</organism>
<name>A0A6B0XYP8_9RHOB</name>
<proteinExistence type="predicted"/>